<feature type="domain" description="DUF8191" evidence="2">
    <location>
        <begin position="124"/>
        <end position="209"/>
    </location>
</feature>
<dbReference type="AlphaFoldDB" id="A0A9P7GJI5"/>
<feature type="region of interest" description="Disordered" evidence="1">
    <location>
        <begin position="231"/>
        <end position="408"/>
    </location>
</feature>
<evidence type="ECO:0000313" key="4">
    <source>
        <dbReference type="Proteomes" id="UP000717328"/>
    </source>
</evidence>
<sequence length="440" mass="48520">MRWMELTKETTMAFLNPSTTRQTTSTVAQSVLGRSSKAFVRVARQNSNGKMCVVLPSIPKTPDGLLISAQVENDSESLIPADSLYTDPTYDSDRMQAPRGDTPLPNVGPFRPLPGYTREMYMALLQRGATRLMIETFKLHFTPEHGIFAWADATLYDEFSGPAMLNGDCWKIQLGRRFDLDEDDLDGAAFIEGILEEAVMFPKVPQQWETVLECPGVWVTRMVADWVAAAAADEDDEDDDDKNDDGEDDANADDDDADDDDDDDEDMDKEAREYHIRCGDLPLEDNGPVRRCPGYDTSDDHGSDDEMNAPIGEDGSVTQSDDVDMEEDMGWAFSASAPDGDFDPGSDEKDEPVPRGANVEGQEPVPRNQENVNLAGEGNPTEANDSTTLDRDDSMNDTDSVDSDFDDDEILSGDEELAAHAAIVMNFKYTYGDGRRAPGQ</sequence>
<feature type="compositionally biased region" description="Acidic residues" evidence="1">
    <location>
        <begin position="395"/>
        <end position="408"/>
    </location>
</feature>
<feature type="compositionally biased region" description="Acidic residues" evidence="1">
    <location>
        <begin position="232"/>
        <end position="268"/>
    </location>
</feature>
<evidence type="ECO:0000259" key="2">
    <source>
        <dbReference type="Pfam" id="PF26609"/>
    </source>
</evidence>
<reference evidence="3" key="2">
    <citation type="submission" date="2021-10" db="EMBL/GenBank/DDBJ databases">
        <title>Phylogenomics reveals ancestral predisposition of the termite-cultivated fungus Termitomyces towards a domesticated lifestyle.</title>
        <authorList>
            <person name="Auxier B."/>
            <person name="Grum-Grzhimaylo A."/>
            <person name="Cardenas M.E."/>
            <person name="Lodge J.D."/>
            <person name="Laessoe T."/>
            <person name="Pedersen O."/>
            <person name="Smith M.E."/>
            <person name="Kuyper T.W."/>
            <person name="Franco-Molano E.A."/>
            <person name="Baroni T.J."/>
            <person name="Aanen D.K."/>
        </authorList>
    </citation>
    <scope>NUCLEOTIDE SEQUENCE</scope>
    <source>
        <strain evidence="3">D49</strain>
    </source>
</reference>
<dbReference type="EMBL" id="JABCKI010000792">
    <property type="protein sequence ID" value="KAG5649668.1"/>
    <property type="molecule type" value="Genomic_DNA"/>
</dbReference>
<accession>A0A9P7GJI5</accession>
<keyword evidence="4" id="KW-1185">Reference proteome</keyword>
<evidence type="ECO:0000256" key="1">
    <source>
        <dbReference type="SAM" id="MobiDB-lite"/>
    </source>
</evidence>
<gene>
    <name evidence="3" type="ORF">H0H81_002576</name>
</gene>
<protein>
    <recommendedName>
        <fullName evidence="2">DUF8191 domain-containing protein</fullName>
    </recommendedName>
</protein>
<feature type="compositionally biased region" description="Acidic residues" evidence="1">
    <location>
        <begin position="340"/>
        <end position="350"/>
    </location>
</feature>
<name>A0A9P7GJI5_9AGAR</name>
<proteinExistence type="predicted"/>
<feature type="compositionally biased region" description="Basic and acidic residues" evidence="1">
    <location>
        <begin position="269"/>
        <end position="278"/>
    </location>
</feature>
<organism evidence="3 4">
    <name type="scientific">Sphagnurus paluster</name>
    <dbReference type="NCBI Taxonomy" id="117069"/>
    <lineage>
        <taxon>Eukaryota</taxon>
        <taxon>Fungi</taxon>
        <taxon>Dikarya</taxon>
        <taxon>Basidiomycota</taxon>
        <taxon>Agaricomycotina</taxon>
        <taxon>Agaricomycetes</taxon>
        <taxon>Agaricomycetidae</taxon>
        <taxon>Agaricales</taxon>
        <taxon>Tricholomatineae</taxon>
        <taxon>Lyophyllaceae</taxon>
        <taxon>Sphagnurus</taxon>
    </lineage>
</organism>
<dbReference type="InterPro" id="IPR058504">
    <property type="entry name" value="DUF8191"/>
</dbReference>
<dbReference type="Pfam" id="PF26609">
    <property type="entry name" value="DUF8191"/>
    <property type="match status" value="1"/>
</dbReference>
<reference evidence="3" key="1">
    <citation type="submission" date="2021-02" db="EMBL/GenBank/DDBJ databases">
        <authorList>
            <person name="Nieuwenhuis M."/>
            <person name="Van De Peppel L.J.J."/>
        </authorList>
    </citation>
    <scope>NUCLEOTIDE SEQUENCE</scope>
    <source>
        <strain evidence="3">D49</strain>
    </source>
</reference>
<comment type="caution">
    <text evidence="3">The sequence shown here is derived from an EMBL/GenBank/DDBJ whole genome shotgun (WGS) entry which is preliminary data.</text>
</comment>
<dbReference type="Proteomes" id="UP000717328">
    <property type="component" value="Unassembled WGS sequence"/>
</dbReference>
<evidence type="ECO:0000313" key="3">
    <source>
        <dbReference type="EMBL" id="KAG5649668.1"/>
    </source>
</evidence>
<dbReference type="OrthoDB" id="3063271at2759"/>